<dbReference type="InterPro" id="IPR036291">
    <property type="entry name" value="NAD(P)-bd_dom_sf"/>
</dbReference>
<keyword evidence="2" id="KW-0560">Oxidoreductase</keyword>
<dbReference type="Proteomes" id="UP000256328">
    <property type="component" value="Unassembled WGS sequence"/>
</dbReference>
<evidence type="ECO:0000259" key="3">
    <source>
        <dbReference type="Pfam" id="PF05368"/>
    </source>
</evidence>
<dbReference type="OrthoDB" id="419598at2759"/>
<feature type="domain" description="NmrA-like" evidence="3">
    <location>
        <begin position="8"/>
        <end position="149"/>
    </location>
</feature>
<evidence type="ECO:0000313" key="4">
    <source>
        <dbReference type="EMBL" id="RDW91277.1"/>
    </source>
</evidence>
<name>A0A3D8SY73_9HELO</name>
<dbReference type="Gene3D" id="3.40.50.720">
    <property type="entry name" value="NAD(P)-binding Rossmann-like Domain"/>
    <property type="match status" value="1"/>
</dbReference>
<dbReference type="Pfam" id="PF05368">
    <property type="entry name" value="NmrA"/>
    <property type="match status" value="1"/>
</dbReference>
<evidence type="ECO:0000256" key="2">
    <source>
        <dbReference type="ARBA" id="ARBA00023002"/>
    </source>
</evidence>
<evidence type="ECO:0000313" key="5">
    <source>
        <dbReference type="Proteomes" id="UP000256328"/>
    </source>
</evidence>
<dbReference type="InterPro" id="IPR008030">
    <property type="entry name" value="NmrA-like"/>
</dbReference>
<dbReference type="PANTHER" id="PTHR47706">
    <property type="entry name" value="NMRA-LIKE FAMILY PROTEIN"/>
    <property type="match status" value="1"/>
</dbReference>
<dbReference type="InterPro" id="IPR045312">
    <property type="entry name" value="PCBER-like"/>
</dbReference>
<dbReference type="GO" id="GO:0016491">
    <property type="term" value="F:oxidoreductase activity"/>
    <property type="evidence" value="ECO:0007669"/>
    <property type="project" value="UniProtKB-KW"/>
</dbReference>
<gene>
    <name evidence="4" type="ORF">BP5796_02442</name>
</gene>
<keyword evidence="1" id="KW-0521">NADP</keyword>
<dbReference type="CDD" id="cd05259">
    <property type="entry name" value="PCBER_SDR_a"/>
    <property type="match status" value="1"/>
</dbReference>
<dbReference type="AlphaFoldDB" id="A0A3D8SY73"/>
<comment type="caution">
    <text evidence="4">The sequence shown here is derived from an EMBL/GenBank/DDBJ whole genome shotgun (WGS) entry which is preliminary data.</text>
</comment>
<dbReference type="InterPro" id="IPR051609">
    <property type="entry name" value="NmrA/Isoflavone_reductase-like"/>
</dbReference>
<reference evidence="4 5" key="1">
    <citation type="journal article" date="2018" name="IMA Fungus">
        <title>IMA Genome-F 9: Draft genome sequence of Annulohypoxylon stygium, Aspergillus mulundensis, Berkeleyomyces basicola (syn. Thielaviopsis basicola), Ceratocystis smalleyi, two Cercospora beticola strains, Coleophoma cylindrospora, Fusarium fracticaudum, Phialophora cf. hyalina, and Morchella septimelata.</title>
        <authorList>
            <person name="Wingfield B.D."/>
            <person name="Bills G.F."/>
            <person name="Dong Y."/>
            <person name="Huang W."/>
            <person name="Nel W.J."/>
            <person name="Swalarsk-Parry B.S."/>
            <person name="Vaghefi N."/>
            <person name="Wilken P.M."/>
            <person name="An Z."/>
            <person name="de Beer Z.W."/>
            <person name="De Vos L."/>
            <person name="Chen L."/>
            <person name="Duong T.A."/>
            <person name="Gao Y."/>
            <person name="Hammerbacher A."/>
            <person name="Kikkert J.R."/>
            <person name="Li Y."/>
            <person name="Li H."/>
            <person name="Li K."/>
            <person name="Li Q."/>
            <person name="Liu X."/>
            <person name="Ma X."/>
            <person name="Naidoo K."/>
            <person name="Pethybridge S.J."/>
            <person name="Sun J."/>
            <person name="Steenkamp E.T."/>
            <person name="van der Nest M.A."/>
            <person name="van Wyk S."/>
            <person name="Wingfield M.J."/>
            <person name="Xiong C."/>
            <person name="Yue Q."/>
            <person name="Zhang X."/>
        </authorList>
    </citation>
    <scope>NUCLEOTIDE SEQUENCE [LARGE SCALE GENOMIC DNA]</scope>
    <source>
        <strain evidence="4 5">BP5796</strain>
    </source>
</reference>
<sequence>MTASNAIKNIAIVGATGKLGSLIFENLMANPNFNITAITRRANDRLDASARTNSNVKIAAGSYESGEFLVPALNNQDALVLALGFEAQNTAQVSIIGAAAKAGIKWVLPTEFGADNANERVRDSVMINSSKTHVRRRIEDLGMKWIGIATNPWFDYSLKGGFFSIDAAKHTATLFDKGTTKFNTTTMSTVGLAVARLLALPITSENGASLSQYTNNFCYIASFLVSQREILDSVQRVSGTTDKDWEIKEQSVDRYLAEGNEMIKNGNFMGAVNSLYGTNYIEGAGGNYQDAKALSNGILGLPKEDLDEVVKVVLHELRSRE</sequence>
<accession>A0A3D8SY73</accession>
<keyword evidence="5" id="KW-1185">Reference proteome</keyword>
<dbReference type="PANTHER" id="PTHR47706:SF7">
    <property type="entry name" value="CIPA-LIKE, PUTATIVE (AFU_ORTHOLOGUE AFUA_1G01630)-RELATED"/>
    <property type="match status" value="1"/>
</dbReference>
<dbReference type="Gene3D" id="3.90.25.10">
    <property type="entry name" value="UDP-galactose 4-epimerase, domain 1"/>
    <property type="match status" value="1"/>
</dbReference>
<dbReference type="SUPFAM" id="SSF51735">
    <property type="entry name" value="NAD(P)-binding Rossmann-fold domains"/>
    <property type="match status" value="1"/>
</dbReference>
<evidence type="ECO:0000256" key="1">
    <source>
        <dbReference type="ARBA" id="ARBA00022857"/>
    </source>
</evidence>
<proteinExistence type="predicted"/>
<protein>
    <recommendedName>
        <fullName evidence="3">NmrA-like domain-containing protein</fullName>
    </recommendedName>
</protein>
<organism evidence="4 5">
    <name type="scientific">Coleophoma crateriformis</name>
    <dbReference type="NCBI Taxonomy" id="565419"/>
    <lineage>
        <taxon>Eukaryota</taxon>
        <taxon>Fungi</taxon>
        <taxon>Dikarya</taxon>
        <taxon>Ascomycota</taxon>
        <taxon>Pezizomycotina</taxon>
        <taxon>Leotiomycetes</taxon>
        <taxon>Helotiales</taxon>
        <taxon>Dermateaceae</taxon>
        <taxon>Coleophoma</taxon>
    </lineage>
</organism>
<dbReference type="EMBL" id="PDLN01000003">
    <property type="protein sequence ID" value="RDW91277.1"/>
    <property type="molecule type" value="Genomic_DNA"/>
</dbReference>